<keyword evidence="13" id="KW-1185">Reference proteome</keyword>
<comment type="similarity">
    <text evidence="2">Belongs to the DRC9 family.</text>
</comment>
<dbReference type="InterPro" id="IPR000048">
    <property type="entry name" value="IQ_motif_EF-hand-BS"/>
</dbReference>
<dbReference type="PROSITE" id="PS50096">
    <property type="entry name" value="IQ"/>
    <property type="match status" value="1"/>
</dbReference>
<dbReference type="GO" id="GO:0007288">
    <property type="term" value="P:sperm axoneme assembly"/>
    <property type="evidence" value="ECO:0007669"/>
    <property type="project" value="TreeGrafter"/>
</dbReference>
<comment type="subcellular location">
    <subcellularLocation>
        <location evidence="1">Cytoplasm</location>
        <location evidence="1">Cytoskeleton</location>
        <location evidence="1">Flagellum axoneme</location>
    </subcellularLocation>
</comment>
<evidence type="ECO:0000256" key="8">
    <source>
        <dbReference type="ARBA" id="ARBA00023273"/>
    </source>
</evidence>
<comment type="caution">
    <text evidence="12">The sequence shown here is derived from an EMBL/GenBank/DDBJ whole genome shotgun (WGS) entry which is preliminary data.</text>
</comment>
<organism evidence="12 13">
    <name type="scientific">Culter alburnus</name>
    <name type="common">Topmouth culter</name>
    <dbReference type="NCBI Taxonomy" id="194366"/>
    <lineage>
        <taxon>Eukaryota</taxon>
        <taxon>Metazoa</taxon>
        <taxon>Chordata</taxon>
        <taxon>Craniata</taxon>
        <taxon>Vertebrata</taxon>
        <taxon>Euteleostomi</taxon>
        <taxon>Actinopterygii</taxon>
        <taxon>Neopterygii</taxon>
        <taxon>Teleostei</taxon>
        <taxon>Ostariophysi</taxon>
        <taxon>Cypriniformes</taxon>
        <taxon>Xenocyprididae</taxon>
        <taxon>Xenocypridinae</taxon>
        <taxon>Culter</taxon>
    </lineage>
</organism>
<evidence type="ECO:0000256" key="9">
    <source>
        <dbReference type="ARBA" id="ARBA00032183"/>
    </source>
</evidence>
<evidence type="ECO:0000256" key="2">
    <source>
        <dbReference type="ARBA" id="ARBA00008222"/>
    </source>
</evidence>
<keyword evidence="5" id="KW-0282">Flagellum</keyword>
<evidence type="ECO:0000256" key="4">
    <source>
        <dbReference type="ARBA" id="ARBA00022490"/>
    </source>
</evidence>
<keyword evidence="8" id="KW-0966">Cell projection</keyword>
<name>A0AAW1ZAL8_CULAL</name>
<evidence type="ECO:0000313" key="12">
    <source>
        <dbReference type="EMBL" id="KAK9958501.1"/>
    </source>
</evidence>
<dbReference type="EMBL" id="JAWDJR010000018">
    <property type="protein sequence ID" value="KAK9958501.1"/>
    <property type="molecule type" value="Genomic_DNA"/>
</dbReference>
<keyword evidence="7" id="KW-0206">Cytoskeleton</keyword>
<dbReference type="GO" id="GO:0036126">
    <property type="term" value="C:sperm flagellum"/>
    <property type="evidence" value="ECO:0007669"/>
    <property type="project" value="TreeGrafter"/>
</dbReference>
<keyword evidence="4" id="KW-0963">Cytoplasm</keyword>
<evidence type="ECO:0000256" key="11">
    <source>
        <dbReference type="SAM" id="MobiDB-lite"/>
    </source>
</evidence>
<evidence type="ECO:0000256" key="1">
    <source>
        <dbReference type="ARBA" id="ARBA00004611"/>
    </source>
</evidence>
<sequence>MMSVDVLIACAVLQDHADQLSVLGNIIRPGAETQQRTELHLKTAQLMARSSLSDFTGELHKSQKQISIQESLLTPDNLAKVQRDRQFVSDVINGLMVELQEENTFQSLFSAVGEDRKKKVQLLDIINREEEGCLRIKALQKQLLDIRKQKTEECERLEELGAYLREQVQNMRVRTNRQEKFVKSCAEQLVCQGLKLSSHKENELEDEAGMLQERIEEEKNVHMETEIFLKRQHANLREKLQFWIQRYEKDMEEKEQEISALKNKRNNSHARIQELSKKCRDMQEVIIEDRMEKEHLRAQLEKEQKERGAATKIQAWWRGTLVRRGLRSPKKADKSKSKAGKKGKKKKK</sequence>
<dbReference type="Proteomes" id="UP001479290">
    <property type="component" value="Unassembled WGS sequence"/>
</dbReference>
<dbReference type="AlphaFoldDB" id="A0AAW1ZAL8"/>
<evidence type="ECO:0000313" key="13">
    <source>
        <dbReference type="Proteomes" id="UP001479290"/>
    </source>
</evidence>
<dbReference type="SMART" id="SM00015">
    <property type="entry name" value="IQ"/>
    <property type="match status" value="1"/>
</dbReference>
<protein>
    <recommendedName>
        <fullName evidence="3">Dynein regulatory complex protein 9</fullName>
    </recommendedName>
    <alternativeName>
        <fullName evidence="9">IQ domain-containing protein G</fullName>
    </alternativeName>
</protein>
<evidence type="ECO:0000256" key="7">
    <source>
        <dbReference type="ARBA" id="ARBA00023212"/>
    </source>
</evidence>
<dbReference type="GO" id="GO:0005737">
    <property type="term" value="C:cytoplasm"/>
    <property type="evidence" value="ECO:0007669"/>
    <property type="project" value="TreeGrafter"/>
</dbReference>
<feature type="region of interest" description="Disordered" evidence="11">
    <location>
        <begin position="320"/>
        <end position="348"/>
    </location>
</feature>
<feature type="compositionally biased region" description="Basic residues" evidence="11">
    <location>
        <begin position="337"/>
        <end position="348"/>
    </location>
</feature>
<evidence type="ECO:0000256" key="5">
    <source>
        <dbReference type="ARBA" id="ARBA00022846"/>
    </source>
</evidence>
<dbReference type="PANTHER" id="PTHR14871:SF1">
    <property type="entry name" value="DYNEIN REGULATORY COMPLEX PROTEIN 9"/>
    <property type="match status" value="1"/>
</dbReference>
<feature type="coiled-coil region" evidence="10">
    <location>
        <begin position="201"/>
        <end position="313"/>
    </location>
</feature>
<gene>
    <name evidence="12" type="ORF">ABG768_010615</name>
</gene>
<keyword evidence="6" id="KW-0969">Cilium</keyword>
<dbReference type="PANTHER" id="PTHR14871">
    <property type="entry name" value="DYNEIN REGULATORY COMPLEX PROTEIN 9"/>
    <property type="match status" value="1"/>
</dbReference>
<dbReference type="InterPro" id="IPR042618">
    <property type="entry name" value="IQCG"/>
</dbReference>
<dbReference type="Gene3D" id="1.20.5.190">
    <property type="match status" value="1"/>
</dbReference>
<evidence type="ECO:0000256" key="6">
    <source>
        <dbReference type="ARBA" id="ARBA00023069"/>
    </source>
</evidence>
<accession>A0AAW1ZAL8</accession>
<proteinExistence type="inferred from homology"/>
<dbReference type="Pfam" id="PF00612">
    <property type="entry name" value="IQ"/>
    <property type="match status" value="1"/>
</dbReference>
<evidence type="ECO:0000256" key="10">
    <source>
        <dbReference type="SAM" id="Coils"/>
    </source>
</evidence>
<keyword evidence="10" id="KW-0175">Coiled coil</keyword>
<reference evidence="12 13" key="1">
    <citation type="submission" date="2024-05" db="EMBL/GenBank/DDBJ databases">
        <title>A high-quality chromosomal-level genome assembly of Topmouth culter (Culter alburnus).</title>
        <authorList>
            <person name="Zhao H."/>
        </authorList>
    </citation>
    <scope>NUCLEOTIDE SEQUENCE [LARGE SCALE GENOMIC DNA]</scope>
    <source>
        <strain evidence="12">CATC2023</strain>
        <tissue evidence="12">Muscle</tissue>
    </source>
</reference>
<dbReference type="CDD" id="cd23766">
    <property type="entry name" value="IQCG"/>
    <property type="match status" value="1"/>
</dbReference>
<evidence type="ECO:0000256" key="3">
    <source>
        <dbReference type="ARBA" id="ARBA00013738"/>
    </source>
</evidence>